<reference evidence="1 2" key="1">
    <citation type="submission" date="2020-08" db="EMBL/GenBank/DDBJ databases">
        <authorList>
            <person name="Hejnol A."/>
        </authorList>
    </citation>
    <scope>NUCLEOTIDE SEQUENCE [LARGE SCALE GENOMIC DNA]</scope>
</reference>
<dbReference type="PANTHER" id="PTHR24114:SF2">
    <property type="entry name" value="F-BOX DOMAIN-CONTAINING PROTEIN-RELATED"/>
    <property type="match status" value="1"/>
</dbReference>
<gene>
    <name evidence="1" type="ORF">DGYR_LOCUS12273</name>
</gene>
<dbReference type="Gene3D" id="1.10.238.10">
    <property type="entry name" value="EF-hand"/>
    <property type="match status" value="1"/>
</dbReference>
<dbReference type="InterPro" id="IPR001611">
    <property type="entry name" value="Leu-rich_rpt"/>
</dbReference>
<evidence type="ECO:0000313" key="1">
    <source>
        <dbReference type="EMBL" id="CAD5124784.1"/>
    </source>
</evidence>
<dbReference type="SMART" id="SM00368">
    <property type="entry name" value="LRR_RI"/>
    <property type="match status" value="8"/>
</dbReference>
<dbReference type="InterPro" id="IPR032675">
    <property type="entry name" value="LRR_dom_sf"/>
</dbReference>
<dbReference type="SUPFAM" id="SSF47473">
    <property type="entry name" value="EF-hand"/>
    <property type="match status" value="1"/>
</dbReference>
<evidence type="ECO:0000313" key="2">
    <source>
        <dbReference type="Proteomes" id="UP000549394"/>
    </source>
</evidence>
<dbReference type="Proteomes" id="UP000549394">
    <property type="component" value="Unassembled WGS sequence"/>
</dbReference>
<proteinExistence type="predicted"/>
<dbReference type="SUPFAM" id="SSF52047">
    <property type="entry name" value="RNI-like"/>
    <property type="match status" value="1"/>
</dbReference>
<dbReference type="EMBL" id="CAJFCJ010000023">
    <property type="protein sequence ID" value="CAD5124784.1"/>
    <property type="molecule type" value="Genomic_DNA"/>
</dbReference>
<organism evidence="1 2">
    <name type="scientific">Dimorphilus gyrociliatus</name>
    <dbReference type="NCBI Taxonomy" id="2664684"/>
    <lineage>
        <taxon>Eukaryota</taxon>
        <taxon>Metazoa</taxon>
        <taxon>Spiralia</taxon>
        <taxon>Lophotrochozoa</taxon>
        <taxon>Annelida</taxon>
        <taxon>Polychaeta</taxon>
        <taxon>Polychaeta incertae sedis</taxon>
        <taxon>Dinophilidae</taxon>
        <taxon>Dimorphilus</taxon>
    </lineage>
</organism>
<sequence>MNEGERYEKICSKLSITPQMRVMEGLNKNCLNLKSRHLGCLQVIAIAEALHNNSSIVNFNLEDNNATAKGIAKLCSILKQNLSLQLLNIGGNSIGKEGSAFVAELLMVNESLKELNLSSNNFDASAVAHLCQGLKMNSTLCVLNLSRNFIDEVGAYHLSLGLNENRCLTELDLSWNRLLGKGAVVLFKFLHLNKTLKRIDVSWNGLGYEGSLAIREFLKKNSNLEELHLNDNRINWEGAIFISQGLKQNTNLKYLGLAKNPLTTTGCLDVIDAVGRSKLRKLDLGDTSVTGEFEIIVMMIKKERHFECKHGGVVPSHDILGQRQGRKVEPMQRVIDYMKVKQLRPTELFRSFDKKVTKLLSFENFMERLEKCGIKLYKHEIAELMKHIQITTAEEADSTSVNYKKMINSVQKQIKAERLVKAAERQRKLKLQDYHREILNHSVGMTSNSNTTSNLNETEELKDKFNYSSRLSSLPSSNLNDIEKSMKVQRHSLPALNHHAVVSMSGDLGKKVNIFPSPRLLSNIKSRKT</sequence>
<dbReference type="InterPro" id="IPR011992">
    <property type="entry name" value="EF-hand-dom_pair"/>
</dbReference>
<dbReference type="AlphaFoldDB" id="A0A7I8W9G7"/>
<keyword evidence="2" id="KW-1185">Reference proteome</keyword>
<comment type="caution">
    <text evidence="1">The sequence shown here is derived from an EMBL/GenBank/DDBJ whole genome shotgun (WGS) entry which is preliminary data.</text>
</comment>
<dbReference type="Pfam" id="PF13516">
    <property type="entry name" value="LRR_6"/>
    <property type="match status" value="4"/>
</dbReference>
<dbReference type="InterPro" id="IPR052394">
    <property type="entry name" value="LRR-containing"/>
</dbReference>
<name>A0A7I8W9G7_9ANNE</name>
<dbReference type="OrthoDB" id="120976at2759"/>
<dbReference type="Gene3D" id="3.80.10.10">
    <property type="entry name" value="Ribonuclease Inhibitor"/>
    <property type="match status" value="2"/>
</dbReference>
<accession>A0A7I8W9G7</accession>
<dbReference type="PANTHER" id="PTHR24114">
    <property type="entry name" value="LEUCINE RICH REPEAT FAMILY PROTEIN"/>
    <property type="match status" value="1"/>
</dbReference>
<protein>
    <submittedName>
        <fullName evidence="1">DgyrCDS13048</fullName>
    </submittedName>
</protein>